<gene>
    <name evidence="2" type="ORF">TWF506_005832</name>
</gene>
<reference evidence="2 3" key="1">
    <citation type="submission" date="2019-10" db="EMBL/GenBank/DDBJ databases">
        <authorList>
            <person name="Palmer J.M."/>
        </authorList>
    </citation>
    <scope>NUCLEOTIDE SEQUENCE [LARGE SCALE GENOMIC DNA]</scope>
    <source>
        <strain evidence="2 3">TWF506</strain>
    </source>
</reference>
<dbReference type="Proteomes" id="UP001307849">
    <property type="component" value="Unassembled WGS sequence"/>
</dbReference>
<proteinExistence type="predicted"/>
<dbReference type="EMBL" id="JAVHJM010000002">
    <property type="protein sequence ID" value="KAK6518694.1"/>
    <property type="molecule type" value="Genomic_DNA"/>
</dbReference>
<accession>A0AAN8NJZ7</accession>
<dbReference type="AlphaFoldDB" id="A0AAN8NJZ7"/>
<dbReference type="InterPro" id="IPR038883">
    <property type="entry name" value="AN11006-like"/>
</dbReference>
<protein>
    <submittedName>
        <fullName evidence="2">Uncharacterized protein</fullName>
    </submittedName>
</protein>
<feature type="region of interest" description="Disordered" evidence="1">
    <location>
        <begin position="326"/>
        <end position="349"/>
    </location>
</feature>
<dbReference type="PANTHER" id="PTHR42085:SF8">
    <property type="entry name" value="F-BOX DOMAIN-CONTAINING PROTEIN"/>
    <property type="match status" value="1"/>
</dbReference>
<organism evidence="2 3">
    <name type="scientific">Arthrobotrys conoides</name>
    <dbReference type="NCBI Taxonomy" id="74498"/>
    <lineage>
        <taxon>Eukaryota</taxon>
        <taxon>Fungi</taxon>
        <taxon>Dikarya</taxon>
        <taxon>Ascomycota</taxon>
        <taxon>Pezizomycotina</taxon>
        <taxon>Orbiliomycetes</taxon>
        <taxon>Orbiliales</taxon>
        <taxon>Orbiliaceae</taxon>
        <taxon>Arthrobotrys</taxon>
    </lineage>
</organism>
<sequence>MGKASYKPRSGSFPFLTLPRTLRDKIYQYVIPFPTAPSAPISAFLDNRPPFELRDRSSELSTDLSILLVNKQIHDEASQVLYGETVFPVRVVINESRTDGYEPQTLFEVQYESPWEEVGYTWRDKDDIGEYCAVNFLPRFATHIPETNTPAPLPIPTYRHLIKHLRLDIIDKRVYPYSLKEYHVPAVMQSRIKKLLLPFVHRLTSQIATRRNDITLDIKLSSLFLYKEELSNFQYREEAGEETMELYTELIETIWPFTTGPWGYKLDMPLQIQKQHPKLVAQVFKACDEEYGCMEGEEKKRYQTLDVAMPCFWAMSDGKMRVTKKLQSAGGSAKGPARRGRRMNFQSRY</sequence>
<comment type="caution">
    <text evidence="2">The sequence shown here is derived from an EMBL/GenBank/DDBJ whole genome shotgun (WGS) entry which is preliminary data.</text>
</comment>
<keyword evidence="3" id="KW-1185">Reference proteome</keyword>
<evidence type="ECO:0000313" key="3">
    <source>
        <dbReference type="Proteomes" id="UP001307849"/>
    </source>
</evidence>
<evidence type="ECO:0000313" key="2">
    <source>
        <dbReference type="EMBL" id="KAK6518694.1"/>
    </source>
</evidence>
<name>A0AAN8NJZ7_9PEZI</name>
<evidence type="ECO:0000256" key="1">
    <source>
        <dbReference type="SAM" id="MobiDB-lite"/>
    </source>
</evidence>
<dbReference type="PANTHER" id="PTHR42085">
    <property type="entry name" value="F-BOX DOMAIN-CONTAINING PROTEIN"/>
    <property type="match status" value="1"/>
</dbReference>